<dbReference type="Proteomes" id="UP001447188">
    <property type="component" value="Unassembled WGS sequence"/>
</dbReference>
<comment type="caution">
    <text evidence="1">The sequence shown here is derived from an EMBL/GenBank/DDBJ whole genome shotgun (WGS) entry which is preliminary data.</text>
</comment>
<dbReference type="EMBL" id="JBBBZM010000132">
    <property type="protein sequence ID" value="KAL0633262.1"/>
    <property type="molecule type" value="Genomic_DNA"/>
</dbReference>
<evidence type="ECO:0000313" key="2">
    <source>
        <dbReference type="Proteomes" id="UP001447188"/>
    </source>
</evidence>
<accession>A0ABR3GBC8</accession>
<proteinExistence type="predicted"/>
<protein>
    <submittedName>
        <fullName evidence="1">Uncharacterized protein</fullName>
    </submittedName>
</protein>
<sequence length="471" mass="54084">MAPHNIRSIGRSFLTPVTTPEFPPPLFRQPPSPNSIRNALSSPPFIWNGISLRVFREPASLSDFARLEERGAFLTPEHKRGYKILKYTLERDLENLKTRHETETEMEPSLRGVIEMREIKEFHEEFMKKLGWGDSSSPLLLRPANCLYNEPTCSREGVADEQVLPAEEFHKAIMEFVNRGLKTRIPSIRMYFENYPGLTVAWAVQDFYKRQKLAREAAKLGLEFQQMWEWNERYWNFFEAATKLREWAMKGIAKTRCCPTALIQEYDTKILNWSPVAESKRRRHQWAVLRLIMRVYEARDEKFPDIRAPGGRSFKRYFGKYGEKEGWYPVDRELEGSNSARSTIIQLMDGTEKALEAGGSLVQVCAGIVDGCSEGAMRRPLSRTHTPSPLQTVEQADALLVQMRSDADALLDRLRSSVRIDTAVVEPNLDTVEELPDPTDDSNGDAKVDTQSFLSFLRKKLIGDVNYLLDL</sequence>
<reference evidence="1 2" key="1">
    <citation type="submission" date="2024-02" db="EMBL/GenBank/DDBJ databases">
        <title>Discinaceae phylogenomics.</title>
        <authorList>
            <person name="Dirks A.C."/>
            <person name="James T.Y."/>
        </authorList>
    </citation>
    <scope>NUCLEOTIDE SEQUENCE [LARGE SCALE GENOMIC DNA]</scope>
    <source>
        <strain evidence="1 2">ACD0624</strain>
    </source>
</reference>
<keyword evidence="2" id="KW-1185">Reference proteome</keyword>
<organism evidence="1 2">
    <name type="scientific">Discina gigas</name>
    <dbReference type="NCBI Taxonomy" id="1032678"/>
    <lineage>
        <taxon>Eukaryota</taxon>
        <taxon>Fungi</taxon>
        <taxon>Dikarya</taxon>
        <taxon>Ascomycota</taxon>
        <taxon>Pezizomycotina</taxon>
        <taxon>Pezizomycetes</taxon>
        <taxon>Pezizales</taxon>
        <taxon>Discinaceae</taxon>
        <taxon>Discina</taxon>
    </lineage>
</organism>
<gene>
    <name evidence="1" type="ORF">Q9L58_007873</name>
</gene>
<name>A0ABR3GBC8_9PEZI</name>
<evidence type="ECO:0000313" key="1">
    <source>
        <dbReference type="EMBL" id="KAL0633262.1"/>
    </source>
</evidence>